<dbReference type="Proteomes" id="UP000247480">
    <property type="component" value="Unassembled WGS sequence"/>
</dbReference>
<evidence type="ECO:0000313" key="2">
    <source>
        <dbReference type="Proteomes" id="UP000247480"/>
    </source>
</evidence>
<accession>A0A2V0Q704</accession>
<dbReference type="AlphaFoldDB" id="A0A2V0Q704"/>
<name>A0A2V0Q704_PSESF</name>
<comment type="caution">
    <text evidence="1">The sequence shown here is derived from an EMBL/GenBank/DDBJ whole genome shotgun (WGS) entry which is preliminary data.</text>
</comment>
<organism evidence="1 2">
    <name type="scientific">Pseudomonas syringae pv. actinidiae</name>
    <dbReference type="NCBI Taxonomy" id="103796"/>
    <lineage>
        <taxon>Bacteria</taxon>
        <taxon>Pseudomonadati</taxon>
        <taxon>Pseudomonadota</taxon>
        <taxon>Gammaproteobacteria</taxon>
        <taxon>Pseudomonadales</taxon>
        <taxon>Pseudomonadaceae</taxon>
        <taxon>Pseudomonas</taxon>
        <taxon>Pseudomonas syringae</taxon>
    </lineage>
</organism>
<sequence length="61" mass="7446">MRNERCLGWRLQNEKRQTVRSSPRHLPPYNVHFCCFHHAVISIFNRYALARVILLSYDFRK</sequence>
<reference evidence="1 2" key="1">
    <citation type="submission" date="2018-04" db="EMBL/GenBank/DDBJ databases">
        <title>Draft genome sequence of Pseudomonas syringae pv. actinidiae biovar 1 strains isolated from kiwifruit in Kagawa prefecture.</title>
        <authorList>
            <person name="Tabuchi M."/>
            <person name="Saito M."/>
            <person name="Fujiwara S."/>
            <person name="Sasa N."/>
            <person name="Akimitsu K."/>
            <person name="Gomi K."/>
            <person name="Konishi-Sugita S."/>
            <person name="Hamano K."/>
            <person name="Kataoka I."/>
        </authorList>
    </citation>
    <scope>NUCLEOTIDE SEQUENCE [LARGE SCALE GENOMIC DNA]</scope>
    <source>
        <strain evidence="1 2">MAFF212206</strain>
    </source>
</reference>
<evidence type="ECO:0000313" key="1">
    <source>
        <dbReference type="EMBL" id="GBH08314.1"/>
    </source>
</evidence>
<proteinExistence type="predicted"/>
<dbReference type="EMBL" id="BGJZ01000085">
    <property type="protein sequence ID" value="GBH08314.1"/>
    <property type="molecule type" value="Genomic_DNA"/>
</dbReference>
<protein>
    <submittedName>
        <fullName evidence="1">Uncharacterized protein</fullName>
    </submittedName>
</protein>
<gene>
    <name evidence="1" type="ORF">KPSA1_01685</name>
</gene>